<protein>
    <submittedName>
        <fullName evidence="4">RpiR family transcriptional regulator</fullName>
    </submittedName>
</protein>
<dbReference type="Gene3D" id="1.10.10.10">
    <property type="entry name" value="Winged helix-like DNA-binding domain superfamily/Winged helix DNA-binding domain"/>
    <property type="match status" value="1"/>
</dbReference>
<dbReference type="InterPro" id="IPR036388">
    <property type="entry name" value="WH-like_DNA-bd_sf"/>
</dbReference>
<dbReference type="PROSITE" id="PS51464">
    <property type="entry name" value="SIS"/>
    <property type="match status" value="1"/>
</dbReference>
<evidence type="ECO:0000313" key="5">
    <source>
        <dbReference type="Proteomes" id="UP000248021"/>
    </source>
</evidence>
<dbReference type="GO" id="GO:1901135">
    <property type="term" value="P:carbohydrate derivative metabolic process"/>
    <property type="evidence" value="ECO:0007669"/>
    <property type="project" value="InterPro"/>
</dbReference>
<evidence type="ECO:0000256" key="1">
    <source>
        <dbReference type="ARBA" id="ARBA00023015"/>
    </source>
</evidence>
<dbReference type="PANTHER" id="PTHR30514:SF18">
    <property type="entry name" value="RPIR-FAMILY TRANSCRIPTIONAL REGULATOR"/>
    <property type="match status" value="1"/>
</dbReference>
<dbReference type="Pfam" id="PF01418">
    <property type="entry name" value="HTH_6"/>
    <property type="match status" value="1"/>
</dbReference>
<keyword evidence="1" id="KW-0805">Transcription regulation</keyword>
<dbReference type="PROSITE" id="PS51071">
    <property type="entry name" value="HTH_RPIR"/>
    <property type="match status" value="1"/>
</dbReference>
<dbReference type="InterPro" id="IPR047640">
    <property type="entry name" value="RpiR-like"/>
</dbReference>
<proteinExistence type="predicted"/>
<dbReference type="InterPro" id="IPR035472">
    <property type="entry name" value="RpiR-like_SIS"/>
</dbReference>
<sequence>MSLTEIIAAQQGKLSEADRRLVDVLLADKAAGSFLPAHLVARKAGVHASTAGRLARKLGFSSYRDMRGALQDTILADLDASVRVRRRLKRAEGHSLLASVVEGEISALAALPSQVSDADIVHAAGMLRDADSILAFGEGHASSLAEIFVRRLVRSGYEARHVGHADWQAADALLSLTAEDIVVAFVFRHASPGASRVVNYAKSVGATTLLVTDRHAGMPACDTKLVAARGNEGEFHSLSVPMAICNTLILELSRTDHGRSLAKLAKVDMLQRMFRERPD</sequence>
<dbReference type="InterPro" id="IPR046348">
    <property type="entry name" value="SIS_dom_sf"/>
</dbReference>
<dbReference type="Proteomes" id="UP000248021">
    <property type="component" value="Unassembled WGS sequence"/>
</dbReference>
<dbReference type="InterPro" id="IPR001347">
    <property type="entry name" value="SIS_dom"/>
</dbReference>
<keyword evidence="2" id="KW-0238">DNA-binding</keyword>
<dbReference type="SUPFAM" id="SSF53697">
    <property type="entry name" value="SIS domain"/>
    <property type="match status" value="1"/>
</dbReference>
<organism evidence="4 5">
    <name type="scientific">Chelatococcus asaccharovorans</name>
    <dbReference type="NCBI Taxonomy" id="28210"/>
    <lineage>
        <taxon>Bacteria</taxon>
        <taxon>Pseudomonadati</taxon>
        <taxon>Pseudomonadota</taxon>
        <taxon>Alphaproteobacteria</taxon>
        <taxon>Hyphomicrobiales</taxon>
        <taxon>Chelatococcaceae</taxon>
        <taxon>Chelatococcus</taxon>
    </lineage>
</organism>
<reference evidence="4 5" key="1">
    <citation type="submission" date="2018-05" db="EMBL/GenBank/DDBJ databases">
        <title>Genomic Encyclopedia of Type Strains, Phase IV (KMG-IV): sequencing the most valuable type-strain genomes for metagenomic binning, comparative biology and taxonomic classification.</title>
        <authorList>
            <person name="Goeker M."/>
        </authorList>
    </citation>
    <scope>NUCLEOTIDE SEQUENCE [LARGE SCALE GENOMIC DNA]</scope>
    <source>
        <strain evidence="4 5">DSM 6462</strain>
    </source>
</reference>
<dbReference type="Pfam" id="PF01380">
    <property type="entry name" value="SIS"/>
    <property type="match status" value="1"/>
</dbReference>
<gene>
    <name evidence="4" type="ORF">C7450_10778</name>
</gene>
<dbReference type="RefSeq" id="WP_170147282.1">
    <property type="nucleotide sequence ID" value="NZ_CAKNFM010000006.1"/>
</dbReference>
<dbReference type="EMBL" id="QJJK01000007">
    <property type="protein sequence ID" value="PXW57040.1"/>
    <property type="molecule type" value="Genomic_DNA"/>
</dbReference>
<dbReference type="SUPFAM" id="SSF46689">
    <property type="entry name" value="Homeodomain-like"/>
    <property type="match status" value="1"/>
</dbReference>
<name>A0A2V3UEG2_9HYPH</name>
<comment type="caution">
    <text evidence="4">The sequence shown here is derived from an EMBL/GenBank/DDBJ whole genome shotgun (WGS) entry which is preliminary data.</text>
</comment>
<dbReference type="InterPro" id="IPR000281">
    <property type="entry name" value="HTH_RpiR"/>
</dbReference>
<dbReference type="GO" id="GO:0003677">
    <property type="term" value="F:DNA binding"/>
    <property type="evidence" value="ECO:0007669"/>
    <property type="project" value="UniProtKB-KW"/>
</dbReference>
<dbReference type="PANTHER" id="PTHR30514">
    <property type="entry name" value="GLUCOKINASE"/>
    <property type="match status" value="1"/>
</dbReference>
<evidence type="ECO:0000313" key="4">
    <source>
        <dbReference type="EMBL" id="PXW57040.1"/>
    </source>
</evidence>
<evidence type="ECO:0000256" key="3">
    <source>
        <dbReference type="ARBA" id="ARBA00023163"/>
    </source>
</evidence>
<dbReference type="CDD" id="cd05013">
    <property type="entry name" value="SIS_RpiR"/>
    <property type="match status" value="1"/>
</dbReference>
<dbReference type="GO" id="GO:0003700">
    <property type="term" value="F:DNA-binding transcription factor activity"/>
    <property type="evidence" value="ECO:0007669"/>
    <property type="project" value="InterPro"/>
</dbReference>
<dbReference type="InterPro" id="IPR009057">
    <property type="entry name" value="Homeodomain-like_sf"/>
</dbReference>
<keyword evidence="3" id="KW-0804">Transcription</keyword>
<accession>A0A2V3UEG2</accession>
<evidence type="ECO:0000256" key="2">
    <source>
        <dbReference type="ARBA" id="ARBA00023125"/>
    </source>
</evidence>
<dbReference type="Gene3D" id="3.40.50.10490">
    <property type="entry name" value="Glucose-6-phosphate isomerase like protein, domain 1"/>
    <property type="match status" value="1"/>
</dbReference>
<dbReference type="GO" id="GO:0097367">
    <property type="term" value="F:carbohydrate derivative binding"/>
    <property type="evidence" value="ECO:0007669"/>
    <property type="project" value="InterPro"/>
</dbReference>
<keyword evidence="5" id="KW-1185">Reference proteome</keyword>
<dbReference type="AlphaFoldDB" id="A0A2V3UEG2"/>